<dbReference type="RefSeq" id="WP_344836842.1">
    <property type="nucleotide sequence ID" value="NZ_BAABAA010000001.1"/>
</dbReference>
<accession>A0ABP6VS60</accession>
<keyword evidence="2" id="KW-1185">Reference proteome</keyword>
<gene>
    <name evidence="1" type="ORF">GCM10022235_05140</name>
</gene>
<sequence>MPPHSSLNSRHPTTEPALQRLSRLPLSELLPLRELPRLLLRRRVVLLPVLRLRTTRPRLAVLRSTLTRLRVLRRTLLRLPVVRLLRWRELGLSLRLALGRAVLGELLRVLARLLRVRRVLLAGRRRSGHKVSC</sequence>
<evidence type="ECO:0000313" key="2">
    <source>
        <dbReference type="Proteomes" id="UP001501222"/>
    </source>
</evidence>
<dbReference type="EMBL" id="BAABAA010000001">
    <property type="protein sequence ID" value="GAA3540569.1"/>
    <property type="molecule type" value="Genomic_DNA"/>
</dbReference>
<comment type="caution">
    <text evidence="1">The sequence shown here is derived from an EMBL/GenBank/DDBJ whole genome shotgun (WGS) entry which is preliminary data.</text>
</comment>
<dbReference type="Proteomes" id="UP001501222">
    <property type="component" value="Unassembled WGS sequence"/>
</dbReference>
<reference evidence="2" key="1">
    <citation type="journal article" date="2019" name="Int. J. Syst. Evol. Microbiol.">
        <title>The Global Catalogue of Microorganisms (GCM) 10K type strain sequencing project: providing services to taxonomists for standard genome sequencing and annotation.</title>
        <authorList>
            <consortium name="The Broad Institute Genomics Platform"/>
            <consortium name="The Broad Institute Genome Sequencing Center for Infectious Disease"/>
            <person name="Wu L."/>
            <person name="Ma J."/>
        </authorList>
    </citation>
    <scope>NUCLEOTIDE SEQUENCE [LARGE SCALE GENOMIC DNA]</scope>
    <source>
        <strain evidence="2">JCM 16928</strain>
    </source>
</reference>
<organism evidence="1 2">
    <name type="scientific">Kribbella ginsengisoli</name>
    <dbReference type="NCBI Taxonomy" id="363865"/>
    <lineage>
        <taxon>Bacteria</taxon>
        <taxon>Bacillati</taxon>
        <taxon>Actinomycetota</taxon>
        <taxon>Actinomycetes</taxon>
        <taxon>Propionibacteriales</taxon>
        <taxon>Kribbellaceae</taxon>
        <taxon>Kribbella</taxon>
    </lineage>
</organism>
<name>A0ABP6VS60_9ACTN</name>
<evidence type="ECO:0000313" key="1">
    <source>
        <dbReference type="EMBL" id="GAA3540569.1"/>
    </source>
</evidence>
<protein>
    <submittedName>
        <fullName evidence="1">Uncharacterized protein</fullName>
    </submittedName>
</protein>
<proteinExistence type="predicted"/>